<feature type="region of interest" description="Disordered" evidence="1">
    <location>
        <begin position="155"/>
        <end position="197"/>
    </location>
</feature>
<protein>
    <recommendedName>
        <fullName evidence="3">DUF5667 domain-containing protein</fullName>
    </recommendedName>
</protein>
<feature type="compositionally biased region" description="Polar residues" evidence="1">
    <location>
        <begin position="339"/>
        <end position="354"/>
    </location>
</feature>
<feature type="chain" id="PRO_5017392388" description="DUF5667 domain-containing protein" evidence="2">
    <location>
        <begin position="35"/>
        <end position="354"/>
    </location>
</feature>
<keyword evidence="2" id="KW-0732">Signal</keyword>
<dbReference type="RefSeq" id="WP_119111357.1">
    <property type="nucleotide sequence ID" value="NZ_CBCSEO010000001.1"/>
</dbReference>
<feature type="compositionally biased region" description="Basic and acidic residues" evidence="1">
    <location>
        <begin position="182"/>
        <end position="197"/>
    </location>
</feature>
<comment type="caution">
    <text evidence="4">The sequence shown here is derived from an EMBL/GenBank/DDBJ whole genome shotgun (WGS) entry which is preliminary data.</text>
</comment>
<dbReference type="OrthoDB" id="2456753at2"/>
<dbReference type="InterPro" id="IPR043725">
    <property type="entry name" value="DUF5667"/>
</dbReference>
<organism evidence="4 5">
    <name type="scientific">Mesobacillus zeae</name>
    <dbReference type="NCBI Taxonomy" id="1917180"/>
    <lineage>
        <taxon>Bacteria</taxon>
        <taxon>Bacillati</taxon>
        <taxon>Bacillota</taxon>
        <taxon>Bacilli</taxon>
        <taxon>Bacillales</taxon>
        <taxon>Bacillaceae</taxon>
        <taxon>Mesobacillus</taxon>
    </lineage>
</organism>
<keyword evidence="5" id="KW-1185">Reference proteome</keyword>
<sequence>MKRFNSSEMKKITKSTLALVLAGTFTFAPAMALADENEKDTETVDLQNVEGLNVNDSLPADLEAADDQEIKDDNAEKPTLIPGDFFYFAKISMEKIRLAFTFDETKEAKLLAEYASERLAEAGALFAEGKEEEALDVIEEAIQYIESTQEYIDEKTETDADNKEDQADSDLAPADETDTGSDESKADDQEGVEEVQKEVRNNIIALTAALGHVKNPKAKEALQKNIEKTFAKAVKKEEKQKEKAEKKATKKIGKTTEDKDQTIPALPDPVQDDAVNVEQPEAKKPEAPVQPQVTQPKQEQQMQRKEARQEIKVQRKEAKQQVKVQHQQAKQEVKAARQQAKQGTAKSNNGKGKN</sequence>
<evidence type="ECO:0000256" key="2">
    <source>
        <dbReference type="SAM" id="SignalP"/>
    </source>
</evidence>
<reference evidence="4 5" key="1">
    <citation type="submission" date="2018-08" db="EMBL/GenBank/DDBJ databases">
        <title>Bacillus jemisoniae sp. nov., Bacillus chryseoplanitiae sp. nov., Bacillus resnikiae sp. nov., and Bacillus frankliniae sp. nov., isolated from Viking spacecraft and associated surfaces.</title>
        <authorList>
            <person name="Seuylemezian A."/>
            <person name="Vaishampayan P."/>
        </authorList>
    </citation>
    <scope>NUCLEOTIDE SEQUENCE [LARGE SCALE GENOMIC DNA]</scope>
    <source>
        <strain evidence="4 5">JJ-247</strain>
    </source>
</reference>
<dbReference type="AlphaFoldDB" id="A0A398BCI2"/>
<name>A0A398BCI2_9BACI</name>
<accession>A0A398BCI2</accession>
<gene>
    <name evidence="4" type="ORF">D1970_02770</name>
</gene>
<feature type="compositionally biased region" description="Basic and acidic residues" evidence="1">
    <location>
        <begin position="155"/>
        <end position="166"/>
    </location>
</feature>
<feature type="compositionally biased region" description="Low complexity" evidence="1">
    <location>
        <begin position="289"/>
        <end position="301"/>
    </location>
</feature>
<proteinExistence type="predicted"/>
<feature type="region of interest" description="Disordered" evidence="1">
    <location>
        <begin position="234"/>
        <end position="354"/>
    </location>
</feature>
<feature type="compositionally biased region" description="Basic and acidic residues" evidence="1">
    <location>
        <begin position="234"/>
        <end position="247"/>
    </location>
</feature>
<evidence type="ECO:0000313" key="4">
    <source>
        <dbReference type="EMBL" id="RID87785.1"/>
    </source>
</evidence>
<feature type="domain" description="DUF5667" evidence="3">
    <location>
        <begin position="80"/>
        <end position="180"/>
    </location>
</feature>
<evidence type="ECO:0000313" key="5">
    <source>
        <dbReference type="Proteomes" id="UP000265816"/>
    </source>
</evidence>
<dbReference type="EMBL" id="QWVT01000008">
    <property type="protein sequence ID" value="RID87785.1"/>
    <property type="molecule type" value="Genomic_DNA"/>
</dbReference>
<evidence type="ECO:0000259" key="3">
    <source>
        <dbReference type="Pfam" id="PF18915"/>
    </source>
</evidence>
<dbReference type="Pfam" id="PF18915">
    <property type="entry name" value="DUF5667"/>
    <property type="match status" value="1"/>
</dbReference>
<feature type="compositionally biased region" description="Basic and acidic residues" evidence="1">
    <location>
        <begin position="302"/>
        <end position="320"/>
    </location>
</feature>
<dbReference type="Proteomes" id="UP000265816">
    <property type="component" value="Unassembled WGS sequence"/>
</dbReference>
<evidence type="ECO:0000256" key="1">
    <source>
        <dbReference type="SAM" id="MobiDB-lite"/>
    </source>
</evidence>
<feature type="signal peptide" evidence="2">
    <location>
        <begin position="1"/>
        <end position="34"/>
    </location>
</feature>